<dbReference type="Proteomes" id="UP000294558">
    <property type="component" value="Unassembled WGS sequence"/>
</dbReference>
<dbReference type="GO" id="GO:0000271">
    <property type="term" value="P:polysaccharide biosynthetic process"/>
    <property type="evidence" value="ECO:0007669"/>
    <property type="project" value="UniProtKB-KW"/>
</dbReference>
<proteinExistence type="inferred from homology"/>
<name>A0A4R7I1F3_9ACTN</name>
<evidence type="ECO:0000256" key="2">
    <source>
        <dbReference type="ARBA" id="ARBA00022679"/>
    </source>
</evidence>
<dbReference type="Gene3D" id="3.40.50.12580">
    <property type="match status" value="1"/>
</dbReference>
<dbReference type="Pfam" id="PF11380">
    <property type="entry name" value="Stealth_CR2"/>
    <property type="match status" value="1"/>
</dbReference>
<comment type="caution">
    <text evidence="5">The sequence shown here is derived from an EMBL/GenBank/DDBJ whole genome shotgun (WGS) entry which is preliminary data.</text>
</comment>
<dbReference type="GO" id="GO:0016772">
    <property type="term" value="F:transferase activity, transferring phosphorus-containing groups"/>
    <property type="evidence" value="ECO:0007669"/>
    <property type="project" value="InterPro"/>
</dbReference>
<organism evidence="5 6">
    <name type="scientific">Ilumatobacter fluminis</name>
    <dbReference type="NCBI Taxonomy" id="467091"/>
    <lineage>
        <taxon>Bacteria</taxon>
        <taxon>Bacillati</taxon>
        <taxon>Actinomycetota</taxon>
        <taxon>Acidimicrobiia</taxon>
        <taxon>Acidimicrobiales</taxon>
        <taxon>Ilumatobacteraceae</taxon>
        <taxon>Ilumatobacter</taxon>
    </lineage>
</organism>
<accession>A0A4R7I1F3</accession>
<keyword evidence="2" id="KW-0808">Transferase</keyword>
<evidence type="ECO:0000256" key="1">
    <source>
        <dbReference type="ARBA" id="ARBA00007583"/>
    </source>
</evidence>
<gene>
    <name evidence="5" type="ORF">BDK89_2919</name>
</gene>
<dbReference type="InterPro" id="IPR021520">
    <property type="entry name" value="Stealth_CR2"/>
</dbReference>
<comment type="similarity">
    <text evidence="1">Belongs to the stealth family.</text>
</comment>
<evidence type="ECO:0000256" key="3">
    <source>
        <dbReference type="ARBA" id="ARBA00023169"/>
    </source>
</evidence>
<keyword evidence="6" id="KW-1185">Reference proteome</keyword>
<evidence type="ECO:0000313" key="6">
    <source>
        <dbReference type="Proteomes" id="UP000294558"/>
    </source>
</evidence>
<keyword evidence="3" id="KW-0270">Exopolysaccharide synthesis</keyword>
<dbReference type="PANTHER" id="PTHR24045:SF0">
    <property type="entry name" value="N-ACETYLGLUCOSAMINE-1-PHOSPHOTRANSFERASE SUBUNITS ALPHA_BETA"/>
    <property type="match status" value="1"/>
</dbReference>
<feature type="domain" description="Stealth protein CR2 conserved region 2" evidence="4">
    <location>
        <begin position="597"/>
        <end position="691"/>
    </location>
</feature>
<sequence length="845" mass="91442">MNDIAFLLSNQYQAHHYAPIARHLGDVTVIVDRREQDFGVDDQFLAGHFPGAAVTWVDHRDLALLDGRFRLIVCQTPVLPQRLLRRTLVVAQQYSVAKEAYQFGAWRSLPDLNLLYGPASESLVSGFAVTRTCGNPALDAVFGKDGDRPRRPASKPIRALYMPTYGDLSSIDSVLPGFREFEGSVTIKLHHADRGRLGRGDVPDGCEIVGAEASVADLFESHDFVLSDVSGAAFDAACAGLPLVVVDRPSVARDRHRQLSPAEWSQSSVSTRSVGWQPGGDLERAAIDAAAIAADRSAYETWVGTQLVERGTAGEACARAIIELLERGPDRHFGRERVAESQRALLRQTTELSGDLRRTRRRLATARASRFGAMVQLRDGATDAVRRAAARSPRIERALVETSHRLGKAAQVGVAARSSVVSVREPPSTWRGTLVDELSRSVPGLLVAPARGKLSVGVEQSRRLELLEGLRSTGPRLGGFMICCRLDDTLVVIGDVGALDADVLRRATAIRVGPAGSEAPESSLEIELLAPSASGLVAIDPRASRADWGALGDVGAGSDVRGGTLWPGHRASVVDVAYLLPGSVDRSPSSRLHADCRLRYSMRSLALLAPFVRNVYLVTAEPRPSWASDESALIVVGPRELVPEGALASPDPRLIGSAVRRIPGLSEHFILVTHHTYFGRETFVDDFFGVGGLPKLRLTADRRFGACLTSSSPGAHDGVVRFAGERWGRGPDRPLARVAQPMTRSILEEMDDRYPGEPSALRLDAAPYWALAHARAVERTECDEFFVDVGRAADLDRLQATVSGRPSMFGIGETDRDEVGRDIADDRVGRVLEAMYPVPTVLDGA</sequence>
<evidence type="ECO:0000313" key="5">
    <source>
        <dbReference type="EMBL" id="TDT17311.1"/>
    </source>
</evidence>
<dbReference type="EMBL" id="SOAU01000001">
    <property type="protein sequence ID" value="TDT17311.1"/>
    <property type="molecule type" value="Genomic_DNA"/>
</dbReference>
<dbReference type="InterPro" id="IPR043148">
    <property type="entry name" value="TagF_C"/>
</dbReference>
<dbReference type="RefSeq" id="WP_133869608.1">
    <property type="nucleotide sequence ID" value="NZ_SOAU01000001.1"/>
</dbReference>
<dbReference type="PANTHER" id="PTHR24045">
    <property type="match status" value="1"/>
</dbReference>
<dbReference type="InterPro" id="IPR047141">
    <property type="entry name" value="Stealth"/>
</dbReference>
<reference evidence="5 6" key="1">
    <citation type="submission" date="2019-03" db="EMBL/GenBank/DDBJ databases">
        <title>Sequencing the genomes of 1000 actinobacteria strains.</title>
        <authorList>
            <person name="Klenk H.-P."/>
        </authorList>
    </citation>
    <scope>NUCLEOTIDE SEQUENCE [LARGE SCALE GENOMIC DNA]</scope>
    <source>
        <strain evidence="5 6">DSM 18936</strain>
    </source>
</reference>
<dbReference type="AlphaFoldDB" id="A0A4R7I1F3"/>
<evidence type="ECO:0000259" key="4">
    <source>
        <dbReference type="Pfam" id="PF11380"/>
    </source>
</evidence>
<protein>
    <submittedName>
        <fullName evidence="5">Stealth protein CR2</fullName>
    </submittedName>
</protein>
<dbReference type="OrthoDB" id="570545at2"/>